<evidence type="ECO:0000256" key="1">
    <source>
        <dbReference type="ARBA" id="ARBA00001947"/>
    </source>
</evidence>
<dbReference type="PANTHER" id="PTHR43690">
    <property type="entry name" value="NARDILYSIN"/>
    <property type="match status" value="1"/>
</dbReference>
<dbReference type="OrthoDB" id="952271at2759"/>
<evidence type="ECO:0000256" key="7">
    <source>
        <dbReference type="ARBA" id="ARBA00023049"/>
    </source>
</evidence>
<keyword evidence="7" id="KW-0482">Metalloprotease</keyword>
<name>A0A8S1K085_9CILI</name>
<evidence type="ECO:0000256" key="9">
    <source>
        <dbReference type="SAM" id="Phobius"/>
    </source>
</evidence>
<keyword evidence="9" id="KW-0472">Membrane</keyword>
<keyword evidence="15" id="KW-1185">Reference proteome</keyword>
<dbReference type="Pfam" id="PF00675">
    <property type="entry name" value="Peptidase_M16"/>
    <property type="match status" value="1"/>
</dbReference>
<dbReference type="Pfam" id="PF05193">
    <property type="entry name" value="Peptidase_M16_C"/>
    <property type="match status" value="1"/>
</dbReference>
<evidence type="ECO:0000256" key="2">
    <source>
        <dbReference type="ARBA" id="ARBA00007261"/>
    </source>
</evidence>
<dbReference type="AlphaFoldDB" id="A0A8S1K085"/>
<dbReference type="GO" id="GO:0004222">
    <property type="term" value="F:metalloendopeptidase activity"/>
    <property type="evidence" value="ECO:0007669"/>
    <property type="project" value="InterPro"/>
</dbReference>
<evidence type="ECO:0000256" key="3">
    <source>
        <dbReference type="ARBA" id="ARBA00022670"/>
    </source>
</evidence>
<evidence type="ECO:0000256" key="5">
    <source>
        <dbReference type="ARBA" id="ARBA00022801"/>
    </source>
</evidence>
<evidence type="ECO:0000259" key="10">
    <source>
        <dbReference type="Pfam" id="PF00675"/>
    </source>
</evidence>
<evidence type="ECO:0000256" key="4">
    <source>
        <dbReference type="ARBA" id="ARBA00022723"/>
    </source>
</evidence>
<reference evidence="14" key="1">
    <citation type="submission" date="2021-01" db="EMBL/GenBank/DDBJ databases">
        <authorList>
            <consortium name="Genoscope - CEA"/>
            <person name="William W."/>
        </authorList>
    </citation>
    <scope>NUCLEOTIDE SEQUENCE</scope>
</reference>
<dbReference type="GO" id="GO:0005829">
    <property type="term" value="C:cytosol"/>
    <property type="evidence" value="ECO:0007669"/>
    <property type="project" value="TreeGrafter"/>
</dbReference>
<feature type="domain" description="Peptidase M16 N-terminal" evidence="10">
    <location>
        <begin position="125"/>
        <end position="257"/>
    </location>
</feature>
<keyword evidence="9" id="KW-0812">Transmembrane</keyword>
<dbReference type="InterPro" id="IPR054734">
    <property type="entry name" value="PqqF-like_C_4"/>
</dbReference>
<dbReference type="GO" id="GO:0005739">
    <property type="term" value="C:mitochondrion"/>
    <property type="evidence" value="ECO:0007669"/>
    <property type="project" value="TreeGrafter"/>
</dbReference>
<evidence type="ECO:0000259" key="13">
    <source>
        <dbReference type="Pfam" id="PF22456"/>
    </source>
</evidence>
<keyword evidence="4" id="KW-0479">Metal-binding</keyword>
<dbReference type="InterPro" id="IPR011765">
    <property type="entry name" value="Pept_M16_N"/>
</dbReference>
<keyword evidence="3" id="KW-0645">Protease</keyword>
<dbReference type="InterPro" id="IPR007863">
    <property type="entry name" value="Peptidase_M16_C"/>
</dbReference>
<dbReference type="Pfam" id="PF16187">
    <property type="entry name" value="Peptidase_M16_M"/>
    <property type="match status" value="1"/>
</dbReference>
<evidence type="ECO:0000256" key="6">
    <source>
        <dbReference type="ARBA" id="ARBA00022833"/>
    </source>
</evidence>
<keyword evidence="9" id="KW-1133">Transmembrane helix</keyword>
<dbReference type="GO" id="GO:0043171">
    <property type="term" value="P:peptide catabolic process"/>
    <property type="evidence" value="ECO:0007669"/>
    <property type="project" value="TreeGrafter"/>
</dbReference>
<dbReference type="InterPro" id="IPR050626">
    <property type="entry name" value="Peptidase_M16"/>
</dbReference>
<dbReference type="PROSITE" id="PS00143">
    <property type="entry name" value="INSULINASE"/>
    <property type="match status" value="1"/>
</dbReference>
<comment type="similarity">
    <text evidence="2 8">Belongs to the peptidase M16 family.</text>
</comment>
<dbReference type="Pfam" id="PF22456">
    <property type="entry name" value="PqqF-like_C_4"/>
    <property type="match status" value="1"/>
</dbReference>
<dbReference type="PANTHER" id="PTHR43690:SF18">
    <property type="entry name" value="INSULIN-DEGRADING ENZYME-RELATED"/>
    <property type="match status" value="1"/>
</dbReference>
<keyword evidence="5" id="KW-0378">Hydrolase</keyword>
<organism evidence="14 15">
    <name type="scientific">Paramecium sonneborni</name>
    <dbReference type="NCBI Taxonomy" id="65129"/>
    <lineage>
        <taxon>Eukaryota</taxon>
        <taxon>Sar</taxon>
        <taxon>Alveolata</taxon>
        <taxon>Ciliophora</taxon>
        <taxon>Intramacronucleata</taxon>
        <taxon>Oligohymenophorea</taxon>
        <taxon>Peniculida</taxon>
        <taxon>Parameciidae</taxon>
        <taxon>Paramecium</taxon>
    </lineage>
</organism>
<dbReference type="GO" id="GO:0051603">
    <property type="term" value="P:proteolysis involved in protein catabolic process"/>
    <property type="evidence" value="ECO:0007669"/>
    <property type="project" value="TreeGrafter"/>
</dbReference>
<dbReference type="Proteomes" id="UP000692954">
    <property type="component" value="Unassembled WGS sequence"/>
</dbReference>
<evidence type="ECO:0000259" key="12">
    <source>
        <dbReference type="Pfam" id="PF16187"/>
    </source>
</evidence>
<evidence type="ECO:0000256" key="8">
    <source>
        <dbReference type="RuleBase" id="RU004447"/>
    </source>
</evidence>
<gene>
    <name evidence="14" type="ORF">PSON_ATCC_30995.1.T0030380</name>
</gene>
<dbReference type="GO" id="GO:0046872">
    <property type="term" value="F:metal ion binding"/>
    <property type="evidence" value="ECO:0007669"/>
    <property type="project" value="UniProtKB-KW"/>
</dbReference>
<feature type="domain" description="Peptidase M16 middle/third" evidence="12">
    <location>
        <begin position="479"/>
        <end position="789"/>
    </location>
</feature>
<dbReference type="InterPro" id="IPR032632">
    <property type="entry name" value="Peptidase_M16_M"/>
</dbReference>
<comment type="cofactor">
    <cofactor evidence="1">
        <name>Zn(2+)</name>
        <dbReference type="ChEBI" id="CHEBI:29105"/>
    </cofactor>
</comment>
<feature type="transmembrane region" description="Helical" evidence="9">
    <location>
        <begin position="25"/>
        <end position="45"/>
    </location>
</feature>
<feature type="domain" description="Coenzyme PQQ synthesis protein F-like C-terminal lobe" evidence="13">
    <location>
        <begin position="897"/>
        <end position="996"/>
    </location>
</feature>
<dbReference type="InterPro" id="IPR001431">
    <property type="entry name" value="Pept_M16_Zn_BS"/>
</dbReference>
<dbReference type="FunFam" id="3.30.830.10:FF:000012">
    <property type="entry name" value="Protease 3"/>
    <property type="match status" value="1"/>
</dbReference>
<sequence>MHYVPISQTERRISKLKHKNKQKTMFIIVGALLICLIAMLVLIVLDVNNYVKINSIFQIWQPQNTVAMVQTQRDVITSKHKQIDEELMHLKSIFQEKAYKEATNLKLPLIDKNEYQYFTLSNGLKVLVIQDPEAKIAQAALCVNVGSWTEPDEYPGLAHFLEHMLFQGSKSYPQEGYFQKLVAEGGGSTNAYTRGEETNYYMKINNERVVEALQVFAHFFIDPLLDSSMVDREVNAVNSEYEIAVSGDLWKISHLFQILSNKPIGRFTIGSLKTLKDPMKELVKFHSQYYSANIMSLVVKSNYPDMAKWIREQSDFSQIPNLNLKKKQKLHLPLKKTGLMVKYKTNGDKNQLILAYQLDSPRSAKKSKTLPMIASLIKSKHKEGLLDYLVKQKMALNVDAGTFLEGNGDFTFFLIEIELIEGVDELKVAETVTGYFNNMLDQFYQEVDKNEINYTPYLEEIWQQYKQLQLSQFNYLDNNHYPTVQQIAHNLNYFDYTDAMSIEFLYEEFQPEIIYNYLTEMLNPSNIVIFHGSPKFNNLKQSSELYRLEYEIITLSKEQIKKLSSAVTTKVVLFDWIKSKSLPLILPRINTFIPKDFSIKSLCKEQTSFIQAPLVFKSKEDCIQHEKEYEAINHYPLMIKRSVETKAWWKLQRQFKVPQIFTGVMFNTPKSINSLKDKLLIQVFNTLVTDNLNQEIQEAIDAGYQFQFTPSIKGVSLELYGWSDNYQSFFEKVLSSINNLKFDSFYQVKQKLMIYYNNIYQDKLFRVAMSEYLNQVVQAQYYTSQLFLEELAVLDMESLQLFHSNYFSNFRVSSFVSGNILRSEVEDLLHTIRKVFHKSSSHTSEEPHVFNIRDFTNKNVVVPLIHKGGDNSDVNGVTINYYQIGHRNKKNFAIMNLIQQFFHNHAFQYLRTERQLGYVALMRFIPIGCIDGAAIIVQGTAQMPYVVNQHIEDFIKQFHNVLLSLADDQLDNIKNGAKSSLQEKDKSLYDESAYIWSQIRGNNLQLEEKEIAIAMIDEIVQKDIIEFYEKYFIKQQNKLSLQIYGKGLTEQFNQVKDNLLEKEQIIELKTLNEFKCAYTLNNL</sequence>
<evidence type="ECO:0000259" key="11">
    <source>
        <dbReference type="Pfam" id="PF05193"/>
    </source>
</evidence>
<accession>A0A8S1K085</accession>
<protein>
    <submittedName>
        <fullName evidence="14">Uncharacterized protein</fullName>
    </submittedName>
</protein>
<evidence type="ECO:0000313" key="15">
    <source>
        <dbReference type="Proteomes" id="UP000692954"/>
    </source>
</evidence>
<keyword evidence="6" id="KW-0862">Zinc</keyword>
<feature type="domain" description="Peptidase M16 C-terminal" evidence="11">
    <location>
        <begin position="280"/>
        <end position="453"/>
    </location>
</feature>
<dbReference type="FunFam" id="3.30.830.10:FF:000079">
    <property type="entry name" value="Coenzyme PQQ synthesis protein F"/>
    <property type="match status" value="1"/>
</dbReference>
<proteinExistence type="inferred from homology"/>
<dbReference type="EMBL" id="CAJJDN010000003">
    <property type="protein sequence ID" value="CAD8048703.1"/>
    <property type="molecule type" value="Genomic_DNA"/>
</dbReference>
<evidence type="ECO:0000313" key="14">
    <source>
        <dbReference type="EMBL" id="CAD8048703.1"/>
    </source>
</evidence>
<comment type="caution">
    <text evidence="14">The sequence shown here is derived from an EMBL/GenBank/DDBJ whole genome shotgun (WGS) entry which is preliminary data.</text>
</comment>